<name>A0A9P6LHC1_9PEZI</name>
<dbReference type="Gene3D" id="1.20.1250.20">
    <property type="entry name" value="MFS general substrate transporter like domains"/>
    <property type="match status" value="1"/>
</dbReference>
<dbReference type="GO" id="GO:0016020">
    <property type="term" value="C:membrane"/>
    <property type="evidence" value="ECO:0007669"/>
    <property type="project" value="UniProtKB-SubCell"/>
</dbReference>
<dbReference type="InterPro" id="IPR011701">
    <property type="entry name" value="MFS"/>
</dbReference>
<evidence type="ECO:0000256" key="6">
    <source>
        <dbReference type="SAM" id="Phobius"/>
    </source>
</evidence>
<feature type="transmembrane region" description="Helical" evidence="6">
    <location>
        <begin position="340"/>
        <end position="362"/>
    </location>
</feature>
<accession>A0A9P6LHC1</accession>
<feature type="transmembrane region" description="Helical" evidence="6">
    <location>
        <begin position="272"/>
        <end position="290"/>
    </location>
</feature>
<comment type="caution">
    <text evidence="8">The sequence shown here is derived from an EMBL/GenBank/DDBJ whole genome shotgun (WGS) entry which is preliminary data.</text>
</comment>
<dbReference type="EMBL" id="JAATWM020000019">
    <property type="protein sequence ID" value="KAF9876104.1"/>
    <property type="molecule type" value="Genomic_DNA"/>
</dbReference>
<dbReference type="Gene3D" id="1.20.1720.10">
    <property type="entry name" value="Multidrug resistance protein D"/>
    <property type="match status" value="1"/>
</dbReference>
<feature type="transmembrane region" description="Helical" evidence="6">
    <location>
        <begin position="311"/>
        <end position="334"/>
    </location>
</feature>
<keyword evidence="3 6" id="KW-1133">Transmembrane helix</keyword>
<feature type="transmembrane region" description="Helical" evidence="6">
    <location>
        <begin position="480"/>
        <end position="502"/>
    </location>
</feature>
<feature type="transmembrane region" description="Helical" evidence="6">
    <location>
        <begin position="439"/>
        <end position="460"/>
    </location>
</feature>
<evidence type="ECO:0000256" key="2">
    <source>
        <dbReference type="ARBA" id="ARBA00022692"/>
    </source>
</evidence>
<reference evidence="8" key="1">
    <citation type="submission" date="2020-03" db="EMBL/GenBank/DDBJ databases">
        <authorList>
            <person name="He L."/>
        </authorList>
    </citation>
    <scope>NUCLEOTIDE SEQUENCE</scope>
    <source>
        <strain evidence="8">CkLH20</strain>
    </source>
</reference>
<dbReference type="RefSeq" id="XP_038745565.1">
    <property type="nucleotide sequence ID" value="XM_038889267.1"/>
</dbReference>
<evidence type="ECO:0000256" key="1">
    <source>
        <dbReference type="ARBA" id="ARBA00004141"/>
    </source>
</evidence>
<dbReference type="GO" id="GO:0022857">
    <property type="term" value="F:transmembrane transporter activity"/>
    <property type="evidence" value="ECO:0007669"/>
    <property type="project" value="InterPro"/>
</dbReference>
<feature type="transmembrane region" description="Helical" evidence="6">
    <location>
        <begin position="203"/>
        <end position="221"/>
    </location>
</feature>
<organism evidence="8 9">
    <name type="scientific">Colletotrichum karsti</name>
    <dbReference type="NCBI Taxonomy" id="1095194"/>
    <lineage>
        <taxon>Eukaryota</taxon>
        <taxon>Fungi</taxon>
        <taxon>Dikarya</taxon>
        <taxon>Ascomycota</taxon>
        <taxon>Pezizomycotina</taxon>
        <taxon>Sordariomycetes</taxon>
        <taxon>Hypocreomycetidae</taxon>
        <taxon>Glomerellales</taxon>
        <taxon>Glomerellaceae</taxon>
        <taxon>Colletotrichum</taxon>
        <taxon>Colletotrichum boninense species complex</taxon>
    </lineage>
</organism>
<keyword evidence="4 6" id="KW-0472">Membrane</keyword>
<dbReference type="Proteomes" id="UP000781932">
    <property type="component" value="Unassembled WGS sequence"/>
</dbReference>
<dbReference type="Pfam" id="PF07690">
    <property type="entry name" value="MFS_1"/>
    <property type="match status" value="1"/>
</dbReference>
<feature type="transmembrane region" description="Helical" evidence="6">
    <location>
        <begin position="374"/>
        <end position="392"/>
    </location>
</feature>
<dbReference type="GeneID" id="62162341"/>
<evidence type="ECO:0000313" key="8">
    <source>
        <dbReference type="EMBL" id="KAF9876104.1"/>
    </source>
</evidence>
<evidence type="ECO:0000256" key="3">
    <source>
        <dbReference type="ARBA" id="ARBA00022989"/>
    </source>
</evidence>
<feature type="domain" description="Major facilitator superfamily (MFS) profile" evidence="7">
    <location>
        <begin position="46"/>
        <end position="507"/>
    </location>
</feature>
<keyword evidence="9" id="KW-1185">Reference proteome</keyword>
<feature type="transmembrane region" description="Helical" evidence="6">
    <location>
        <begin position="82"/>
        <end position="100"/>
    </location>
</feature>
<protein>
    <submittedName>
        <fullName evidence="8">Aminotriazole resistance</fullName>
    </submittedName>
</protein>
<dbReference type="AlphaFoldDB" id="A0A9P6LHC1"/>
<evidence type="ECO:0000256" key="4">
    <source>
        <dbReference type="ARBA" id="ARBA00023136"/>
    </source>
</evidence>
<feature type="transmembrane region" description="Helical" evidence="6">
    <location>
        <begin position="241"/>
        <end position="260"/>
    </location>
</feature>
<feature type="transmembrane region" description="Helical" evidence="6">
    <location>
        <begin position="112"/>
        <end position="130"/>
    </location>
</feature>
<feature type="transmembrane region" description="Helical" evidence="6">
    <location>
        <begin position="398"/>
        <end position="418"/>
    </location>
</feature>
<evidence type="ECO:0000313" key="9">
    <source>
        <dbReference type="Proteomes" id="UP000781932"/>
    </source>
</evidence>
<evidence type="ECO:0000259" key="7">
    <source>
        <dbReference type="PROSITE" id="PS50850"/>
    </source>
</evidence>
<keyword evidence="2 6" id="KW-0812">Transmembrane</keyword>
<dbReference type="InterPro" id="IPR020846">
    <property type="entry name" value="MFS_dom"/>
</dbReference>
<dbReference type="PROSITE" id="PS50850">
    <property type="entry name" value="MFS"/>
    <property type="match status" value="1"/>
</dbReference>
<proteinExistence type="predicted"/>
<reference evidence="8" key="2">
    <citation type="submission" date="2020-11" db="EMBL/GenBank/DDBJ databases">
        <title>Whole genome sequencing of Colletotrichum sp.</title>
        <authorList>
            <person name="Li H."/>
        </authorList>
    </citation>
    <scope>NUCLEOTIDE SEQUENCE</scope>
    <source>
        <strain evidence="8">CkLH20</strain>
    </source>
</reference>
<feature type="transmembrane region" description="Helical" evidence="6">
    <location>
        <begin position="173"/>
        <end position="197"/>
    </location>
</feature>
<dbReference type="OrthoDB" id="2985014at2759"/>
<dbReference type="PANTHER" id="PTHR42718:SF23">
    <property type="entry name" value="MAJOR FACILITATOR SUPERFAMILY (MFS) PROFILE DOMAIN-CONTAINING PROTEIN"/>
    <property type="match status" value="1"/>
</dbReference>
<evidence type="ECO:0000256" key="5">
    <source>
        <dbReference type="SAM" id="MobiDB-lite"/>
    </source>
</evidence>
<sequence length="511" mass="55123">MATTDKSIPSPGTEDGESQQGSTELRAAKPNARPKCFGSTSQEILFIITATMGVAMPNVLQGCTIVISSFVQAGLGMTTSEITWMTASSALTSGSFLLFFGKAADLFGRRSIFIASIFFFAVLALATGFSRDGVTLDTLNGLMGLVSASLPAGQGILGNIYEAPYRRKNYAFACWSAGNPLGFVFGSIFGGIATQLFGWRASFWLLAIIYFVVTILACFTVPADETKKLPLSFQSLKQFDVVGAVLAIVGIGLFSTGLSIGPDAPQGWKTPYVLTFIILGLLLVMTFLWWECRFPYPLMPMDIWRDREFSLLIAIVFLGSMAFPPMTFFVALYLQELSGFSALMTAVHMLPMAVSGILANIFAGMVLHAISNRLLVGIGAASYTVAFLLVAVQRSGDSYWAFTFPALVIAVIGADFEFNVANMYVVSSLPKSQQSIAGSIFQTVSKLSVTIGLGICTAIYNSMSKNPAISGYYAYDSFEPYAATFWFAMGSTFISMFLVPFLRIKTQGHAV</sequence>
<gene>
    <name evidence="8" type="ORF">CkaCkLH20_06550</name>
</gene>
<dbReference type="SUPFAM" id="SSF103473">
    <property type="entry name" value="MFS general substrate transporter"/>
    <property type="match status" value="2"/>
</dbReference>
<comment type="subcellular location">
    <subcellularLocation>
        <location evidence="1">Membrane</location>
        <topology evidence="1">Multi-pass membrane protein</topology>
    </subcellularLocation>
</comment>
<dbReference type="InterPro" id="IPR036259">
    <property type="entry name" value="MFS_trans_sf"/>
</dbReference>
<dbReference type="PANTHER" id="PTHR42718">
    <property type="entry name" value="MAJOR FACILITATOR SUPERFAMILY MULTIDRUG TRANSPORTER MFSC"/>
    <property type="match status" value="1"/>
</dbReference>
<feature type="transmembrane region" description="Helical" evidence="6">
    <location>
        <begin position="142"/>
        <end position="161"/>
    </location>
</feature>
<feature type="region of interest" description="Disordered" evidence="5">
    <location>
        <begin position="1"/>
        <end position="36"/>
    </location>
</feature>
<feature type="transmembrane region" description="Helical" evidence="6">
    <location>
        <begin position="44"/>
        <end position="70"/>
    </location>
</feature>